<dbReference type="AlphaFoldDB" id="E1SQ03"/>
<dbReference type="KEGG" id="fbl:Fbal_1594"/>
<sequence>MKAWIGVLLLCLTGCSSITAGVAARSDRSELRIDSSSVAREVSIEQVQKGYQGERLQASAVLISRVSTDRYLQYKFTFYDASGVPVEPDAMSWRPVNLHGGERRPVTAVAPTTLATEFEIYVRRATDE</sequence>
<dbReference type="eggNOG" id="COG5633">
    <property type="taxonomic scope" value="Bacteria"/>
</dbReference>
<dbReference type="OrthoDB" id="5616034at2"/>
<dbReference type="CDD" id="cd09030">
    <property type="entry name" value="DUF1425"/>
    <property type="match status" value="1"/>
</dbReference>
<dbReference type="GeneID" id="67181805"/>
<dbReference type="EMBL" id="CP002209">
    <property type="protein sequence ID" value="ADN75798.1"/>
    <property type="molecule type" value="Genomic_DNA"/>
</dbReference>
<evidence type="ECO:0008006" key="4">
    <source>
        <dbReference type="Google" id="ProtNLM"/>
    </source>
</evidence>
<evidence type="ECO:0000313" key="3">
    <source>
        <dbReference type="Proteomes" id="UP000006683"/>
    </source>
</evidence>
<proteinExistence type="predicted"/>
<feature type="chain" id="PRO_5003151578" description="DUF1425 domain-containing protein" evidence="1">
    <location>
        <begin position="21"/>
        <end position="128"/>
    </location>
</feature>
<reference evidence="2 3" key="1">
    <citation type="journal article" date="2010" name="Stand. Genomic Sci.">
        <title>Complete genome sequence of Ferrimonas balearica type strain (PAT).</title>
        <authorList>
            <person name="Nolan M."/>
            <person name="Sikorski J."/>
            <person name="Davenport K."/>
            <person name="Lucas S."/>
            <person name="Glavina Del Rio T."/>
            <person name="Tice H."/>
            <person name="Cheng J."/>
            <person name="Goodwin L."/>
            <person name="Pitluck S."/>
            <person name="Liolios K."/>
            <person name="Ivanova N."/>
            <person name="Mavromatis K."/>
            <person name="Ovchinnikova G."/>
            <person name="Pati A."/>
            <person name="Chen A."/>
            <person name="Palaniappan K."/>
            <person name="Land M."/>
            <person name="Hauser L."/>
            <person name="Chang Y."/>
            <person name="Jeffries C."/>
            <person name="Tapia R."/>
            <person name="Brettin T."/>
            <person name="Detter J."/>
            <person name="Han C."/>
            <person name="Yasawong M."/>
            <person name="Rohde M."/>
            <person name="Tindall B."/>
            <person name="Goker M."/>
            <person name="Woyke T."/>
            <person name="Bristow J."/>
            <person name="Eisen J."/>
            <person name="Markowitz V."/>
            <person name="Hugenholtz P."/>
            <person name="Kyrpides N."/>
            <person name="Klenk H."/>
            <person name="Lapidus A."/>
        </authorList>
    </citation>
    <scope>NUCLEOTIDE SEQUENCE [LARGE SCALE GENOMIC DNA]</scope>
    <source>
        <strain evidence="3">DSM 9799 / CCM 4581 / KCTC 23876 / PAT</strain>
    </source>
</reference>
<gene>
    <name evidence="2" type="ordered locus">Fbal_1594</name>
</gene>
<feature type="signal peptide" evidence="1">
    <location>
        <begin position="1"/>
        <end position="20"/>
    </location>
</feature>
<protein>
    <recommendedName>
        <fullName evidence="4">DUF1425 domain-containing protein</fullName>
    </recommendedName>
</protein>
<accession>E1SQ03</accession>
<dbReference type="InterPro" id="IPR038483">
    <property type="entry name" value="YcfL-like_sf"/>
</dbReference>
<dbReference type="RefSeq" id="WP_013345104.1">
    <property type="nucleotide sequence ID" value="NC_014541.1"/>
</dbReference>
<dbReference type="Proteomes" id="UP000006683">
    <property type="component" value="Chromosome"/>
</dbReference>
<dbReference type="Gene3D" id="2.60.40.3230">
    <property type="match status" value="1"/>
</dbReference>
<dbReference type="HOGENOM" id="CLU_145387_0_0_6"/>
<evidence type="ECO:0000313" key="2">
    <source>
        <dbReference type="EMBL" id="ADN75798.1"/>
    </source>
</evidence>
<dbReference type="Pfam" id="PF07233">
    <property type="entry name" value="DUF1425"/>
    <property type="match status" value="1"/>
</dbReference>
<dbReference type="STRING" id="550540.Fbal_1594"/>
<dbReference type="InterPro" id="IPR010824">
    <property type="entry name" value="DUF1425"/>
</dbReference>
<evidence type="ECO:0000256" key="1">
    <source>
        <dbReference type="SAM" id="SignalP"/>
    </source>
</evidence>
<organism evidence="2 3">
    <name type="scientific">Ferrimonas balearica (strain DSM 9799 / CCM 4581 / KCTC 23876 / PAT)</name>
    <dbReference type="NCBI Taxonomy" id="550540"/>
    <lineage>
        <taxon>Bacteria</taxon>
        <taxon>Pseudomonadati</taxon>
        <taxon>Pseudomonadota</taxon>
        <taxon>Gammaproteobacteria</taxon>
        <taxon>Alteromonadales</taxon>
        <taxon>Ferrimonadaceae</taxon>
        <taxon>Ferrimonas</taxon>
    </lineage>
</organism>
<keyword evidence="1" id="KW-0732">Signal</keyword>
<keyword evidence="3" id="KW-1185">Reference proteome</keyword>
<name>E1SQ03_FERBD</name>